<organism evidence="1">
    <name type="scientific">uncultured bacterium A1Q1_fos_1815</name>
    <dbReference type="NCBI Taxonomy" id="1256553"/>
    <lineage>
        <taxon>Bacteria</taxon>
        <taxon>environmental samples</taxon>
    </lineage>
</organism>
<name>L7VR22_9BACT</name>
<proteinExistence type="predicted"/>
<sequence>MGQLLLEGAYVFFLGWIEWKYQNELADANAFNDEQLRS</sequence>
<evidence type="ECO:0000313" key="1">
    <source>
        <dbReference type="EMBL" id="AGC71387.1"/>
    </source>
</evidence>
<protein>
    <submittedName>
        <fullName evidence="1">Uncharacterized protein</fullName>
    </submittedName>
</protein>
<dbReference type="EMBL" id="JX649870">
    <property type="protein sequence ID" value="AGC71387.1"/>
    <property type="molecule type" value="Genomic_DNA"/>
</dbReference>
<accession>L7VR22</accession>
<dbReference type="AlphaFoldDB" id="L7VR22"/>
<reference evidence="1" key="1">
    <citation type="submission" date="2012-09" db="EMBL/GenBank/DDBJ databases">
        <title>Metagenomic Characterization of a Microbial Community in Wastewater Detects High Levels of Antibiotic Resistance.</title>
        <authorList>
            <person name="Abrams M."/>
            <person name="Caldwell A."/>
            <person name="Vandaei E."/>
            <person name="Lee W."/>
            <person name="Perrott J."/>
            <person name="Khan S.Y."/>
            <person name="Ta J."/>
            <person name="Romero D."/>
            <person name="Nguyen V."/>
            <person name="Pourmand N."/>
            <person name="Ouverney C.C."/>
        </authorList>
    </citation>
    <scope>NUCLEOTIDE SEQUENCE</scope>
</reference>